<reference evidence="3" key="1">
    <citation type="submission" date="2019-08" db="EMBL/GenBank/DDBJ databases">
        <title>The genome of the North American firefly Photinus pyralis.</title>
        <authorList>
            <consortium name="Photinus pyralis genome working group"/>
            <person name="Fallon T.R."/>
            <person name="Sander Lower S.E."/>
            <person name="Weng J.-K."/>
        </authorList>
    </citation>
    <scope>NUCLEOTIDE SEQUENCE</scope>
    <source>
        <strain evidence="3">TRF0915ILg1</strain>
        <tissue evidence="3">Whole body</tissue>
    </source>
</reference>
<dbReference type="Proteomes" id="UP000801492">
    <property type="component" value="Unassembled WGS sequence"/>
</dbReference>
<evidence type="ECO:0000256" key="2">
    <source>
        <dbReference type="SAM" id="Phobius"/>
    </source>
</evidence>
<dbReference type="OrthoDB" id="10547772at2759"/>
<feature type="transmembrane region" description="Helical" evidence="2">
    <location>
        <begin position="207"/>
        <end position="231"/>
    </location>
</feature>
<dbReference type="EMBL" id="VTPC01001956">
    <property type="protein sequence ID" value="KAF2900897.1"/>
    <property type="molecule type" value="Genomic_DNA"/>
</dbReference>
<evidence type="ECO:0000256" key="1">
    <source>
        <dbReference type="SAM" id="MobiDB-lite"/>
    </source>
</evidence>
<feature type="region of interest" description="Disordered" evidence="1">
    <location>
        <begin position="1"/>
        <end position="41"/>
    </location>
</feature>
<keyword evidence="2" id="KW-1133">Transmembrane helix</keyword>
<keyword evidence="4" id="KW-1185">Reference proteome</keyword>
<proteinExistence type="predicted"/>
<gene>
    <name evidence="3" type="ORF">ILUMI_05302</name>
</gene>
<dbReference type="AlphaFoldDB" id="A0A8K0GGI1"/>
<evidence type="ECO:0000313" key="3">
    <source>
        <dbReference type="EMBL" id="KAF2900897.1"/>
    </source>
</evidence>
<accession>A0A8K0GGI1</accession>
<organism evidence="3 4">
    <name type="scientific">Ignelater luminosus</name>
    <name type="common">Cucubano</name>
    <name type="synonym">Pyrophorus luminosus</name>
    <dbReference type="NCBI Taxonomy" id="2038154"/>
    <lineage>
        <taxon>Eukaryota</taxon>
        <taxon>Metazoa</taxon>
        <taxon>Ecdysozoa</taxon>
        <taxon>Arthropoda</taxon>
        <taxon>Hexapoda</taxon>
        <taxon>Insecta</taxon>
        <taxon>Pterygota</taxon>
        <taxon>Neoptera</taxon>
        <taxon>Endopterygota</taxon>
        <taxon>Coleoptera</taxon>
        <taxon>Polyphaga</taxon>
        <taxon>Elateriformia</taxon>
        <taxon>Elateroidea</taxon>
        <taxon>Elateridae</taxon>
        <taxon>Agrypninae</taxon>
        <taxon>Pyrophorini</taxon>
        <taxon>Ignelater</taxon>
    </lineage>
</organism>
<name>A0A8K0GGI1_IGNLU</name>
<protein>
    <submittedName>
        <fullName evidence="3">Uncharacterized protein</fullName>
    </submittedName>
</protein>
<keyword evidence="2" id="KW-0812">Transmembrane</keyword>
<sequence>MFGHHSSGCSSCNNWKHSSRKVSPNPVPHFNHTSASIPITPSTTTMHEATMTETVKDLITDAVTNFVSTSETAIADTTLMSSTENVNLLSSTDFVGLSPVDVTFNEVTDSNVTTMFGIMESTTSSSMINTMQNGSMTIDGILTNGTEKNDTILTTISEFASSTMNSIMSTVNITPTMSEAPTSLSHNTPESASHHHPAMHPESDHNLLYVILIIILAVLILIGIILLLIYIRYRKASHRLHNYYDVHPTNNKNNSNDEQQETRDCINDIYVYQQQC</sequence>
<feature type="compositionally biased region" description="Polar residues" evidence="1">
    <location>
        <begin position="179"/>
        <end position="191"/>
    </location>
</feature>
<feature type="compositionally biased region" description="Polar residues" evidence="1">
    <location>
        <begin position="7"/>
        <end position="16"/>
    </location>
</feature>
<evidence type="ECO:0000313" key="4">
    <source>
        <dbReference type="Proteomes" id="UP000801492"/>
    </source>
</evidence>
<comment type="caution">
    <text evidence="3">The sequence shown here is derived from an EMBL/GenBank/DDBJ whole genome shotgun (WGS) entry which is preliminary data.</text>
</comment>
<keyword evidence="2" id="KW-0472">Membrane</keyword>
<feature type="region of interest" description="Disordered" evidence="1">
    <location>
        <begin position="179"/>
        <end position="199"/>
    </location>
</feature>